<dbReference type="InterPro" id="IPR011711">
    <property type="entry name" value="GntR_C"/>
</dbReference>
<reference evidence="6" key="1">
    <citation type="submission" date="2016-10" db="EMBL/GenBank/DDBJ databases">
        <title>Sequence of Gallionella enrichment culture.</title>
        <authorList>
            <person name="Poehlein A."/>
            <person name="Muehling M."/>
            <person name="Daniel R."/>
        </authorList>
    </citation>
    <scope>NUCLEOTIDE SEQUENCE</scope>
</reference>
<dbReference type="SUPFAM" id="SSF48008">
    <property type="entry name" value="GntR ligand-binding domain-like"/>
    <property type="match status" value="1"/>
</dbReference>
<dbReference type="Gene3D" id="1.20.120.530">
    <property type="entry name" value="GntR ligand-binding domain-like"/>
    <property type="match status" value="1"/>
</dbReference>
<dbReference type="PANTHER" id="PTHR43537:SF34">
    <property type="entry name" value="PYRUVATE DEHYDROGENASE COMPLEX REPRESSOR"/>
    <property type="match status" value="1"/>
</dbReference>
<evidence type="ECO:0000256" key="3">
    <source>
        <dbReference type="ARBA" id="ARBA00023125"/>
    </source>
</evidence>
<organism evidence="6">
    <name type="scientific">mine drainage metagenome</name>
    <dbReference type="NCBI Taxonomy" id="410659"/>
    <lineage>
        <taxon>unclassified sequences</taxon>
        <taxon>metagenomes</taxon>
        <taxon>ecological metagenomes</taxon>
    </lineage>
</organism>
<gene>
    <name evidence="6" type="primary">glcC_7</name>
    <name evidence="6" type="ORF">GALL_525510</name>
</gene>
<dbReference type="SMART" id="SM00895">
    <property type="entry name" value="FCD"/>
    <property type="match status" value="1"/>
</dbReference>
<evidence type="ECO:0000313" key="6">
    <source>
        <dbReference type="EMBL" id="OIQ65887.1"/>
    </source>
</evidence>
<name>A0A1J5PDI6_9ZZZZ</name>
<dbReference type="GO" id="GO:0003677">
    <property type="term" value="F:DNA binding"/>
    <property type="evidence" value="ECO:0007669"/>
    <property type="project" value="UniProtKB-KW"/>
</dbReference>
<protein>
    <submittedName>
        <fullName evidence="6">Glc operon transcriptional activator</fullName>
    </submittedName>
</protein>
<accession>A0A1J5PDI6</accession>
<dbReference type="PANTHER" id="PTHR43537">
    <property type="entry name" value="TRANSCRIPTIONAL REGULATOR, GNTR FAMILY"/>
    <property type="match status" value="1"/>
</dbReference>
<evidence type="ECO:0000259" key="5">
    <source>
        <dbReference type="SMART" id="SM00895"/>
    </source>
</evidence>
<proteinExistence type="predicted"/>
<keyword evidence="3" id="KW-0238">DNA-binding</keyword>
<evidence type="ECO:0000256" key="4">
    <source>
        <dbReference type="ARBA" id="ARBA00023163"/>
    </source>
</evidence>
<keyword evidence="4" id="KW-0804">Transcription</keyword>
<dbReference type="Pfam" id="PF07729">
    <property type="entry name" value="FCD"/>
    <property type="match status" value="1"/>
</dbReference>
<evidence type="ECO:0000256" key="2">
    <source>
        <dbReference type="ARBA" id="ARBA00023015"/>
    </source>
</evidence>
<keyword evidence="1" id="KW-0678">Repressor</keyword>
<dbReference type="EMBL" id="MLJW01006987">
    <property type="protein sequence ID" value="OIQ65887.1"/>
    <property type="molecule type" value="Genomic_DNA"/>
</dbReference>
<keyword evidence="2" id="KW-0805">Transcription regulation</keyword>
<dbReference type="AlphaFoldDB" id="A0A1J5PDI6"/>
<sequence>MLSGHPMLQRDLLEFRQMLEGQAAFLAAERALDVDIQRLDGVYAALDATYEQDDLQASIGHDVMFHQVIAEAAHNVLIGHLTASLMRVIHGHVAGNLTYLHAQPLGWEQLRSQHRAIWQAVRQHQPEAAASAARDHIDFVRQSIDDIALQQERRLSATRRLQAQS</sequence>
<evidence type="ECO:0000256" key="1">
    <source>
        <dbReference type="ARBA" id="ARBA00022491"/>
    </source>
</evidence>
<comment type="caution">
    <text evidence="6">The sequence shown here is derived from an EMBL/GenBank/DDBJ whole genome shotgun (WGS) entry which is preliminary data.</text>
</comment>
<feature type="domain" description="GntR C-terminal" evidence="5">
    <location>
        <begin position="11"/>
        <end position="139"/>
    </location>
</feature>
<dbReference type="InterPro" id="IPR008920">
    <property type="entry name" value="TF_FadR/GntR_C"/>
</dbReference>